<dbReference type="EMBL" id="JAPMOS010000128">
    <property type="protein sequence ID" value="KAJ4454916.1"/>
    <property type="molecule type" value="Genomic_DNA"/>
</dbReference>
<name>A0ABQ8U6D8_9EUKA</name>
<accession>A0ABQ8U6D8</accession>
<dbReference type="PANTHER" id="PTHR43734:SF1">
    <property type="entry name" value="PHYTOENE DESATURASE"/>
    <property type="match status" value="1"/>
</dbReference>
<dbReference type="Gene3D" id="3.50.50.60">
    <property type="entry name" value="FAD/NAD(P)-binding domain"/>
    <property type="match status" value="2"/>
</dbReference>
<reference evidence="3" key="1">
    <citation type="journal article" date="2022" name="bioRxiv">
        <title>Genomics of Preaxostyla Flagellates Illuminates Evolutionary Transitions and the Path Towards Mitochondrial Loss.</title>
        <authorList>
            <person name="Novak L.V.F."/>
            <person name="Treitli S.C."/>
            <person name="Pyrih J."/>
            <person name="Halakuc P."/>
            <person name="Pipaliya S.V."/>
            <person name="Vacek V."/>
            <person name="Brzon O."/>
            <person name="Soukal P."/>
            <person name="Eme L."/>
            <person name="Dacks J.B."/>
            <person name="Karnkowska A."/>
            <person name="Elias M."/>
            <person name="Hampl V."/>
        </authorList>
    </citation>
    <scope>NUCLEOTIDE SEQUENCE</scope>
    <source>
        <strain evidence="3">RCP-MX</strain>
    </source>
</reference>
<dbReference type="Pfam" id="PF01593">
    <property type="entry name" value="Amino_oxidase"/>
    <property type="match status" value="1"/>
</dbReference>
<feature type="region of interest" description="Disordered" evidence="1">
    <location>
        <begin position="668"/>
        <end position="688"/>
    </location>
</feature>
<feature type="compositionally biased region" description="Polar residues" evidence="1">
    <location>
        <begin position="676"/>
        <end position="688"/>
    </location>
</feature>
<evidence type="ECO:0000313" key="3">
    <source>
        <dbReference type="EMBL" id="KAJ4454916.1"/>
    </source>
</evidence>
<keyword evidence="4" id="KW-1185">Reference proteome</keyword>
<comment type="caution">
    <text evidence="3">The sequence shown here is derived from an EMBL/GenBank/DDBJ whole genome shotgun (WGS) entry which is preliminary data.</text>
</comment>
<dbReference type="Pfam" id="PF13450">
    <property type="entry name" value="NAD_binding_8"/>
    <property type="match status" value="1"/>
</dbReference>
<evidence type="ECO:0000313" key="4">
    <source>
        <dbReference type="Proteomes" id="UP001141327"/>
    </source>
</evidence>
<evidence type="ECO:0000259" key="2">
    <source>
        <dbReference type="Pfam" id="PF01593"/>
    </source>
</evidence>
<dbReference type="SUPFAM" id="SSF51905">
    <property type="entry name" value="FAD/NAD(P)-binding domain"/>
    <property type="match status" value="1"/>
</dbReference>
<gene>
    <name evidence="3" type="ORF">PAPYR_10265</name>
</gene>
<proteinExistence type="predicted"/>
<dbReference type="PANTHER" id="PTHR43734">
    <property type="entry name" value="PHYTOENE DESATURASE"/>
    <property type="match status" value="1"/>
</dbReference>
<feature type="domain" description="Amine oxidase" evidence="2">
    <location>
        <begin position="305"/>
        <end position="418"/>
    </location>
</feature>
<evidence type="ECO:0000256" key="1">
    <source>
        <dbReference type="SAM" id="MobiDB-lite"/>
    </source>
</evidence>
<organism evidence="3 4">
    <name type="scientific">Paratrimastix pyriformis</name>
    <dbReference type="NCBI Taxonomy" id="342808"/>
    <lineage>
        <taxon>Eukaryota</taxon>
        <taxon>Metamonada</taxon>
        <taxon>Preaxostyla</taxon>
        <taxon>Paratrimastigidae</taxon>
        <taxon>Paratrimastix</taxon>
    </lineage>
</organism>
<dbReference type="InterPro" id="IPR036188">
    <property type="entry name" value="FAD/NAD-bd_sf"/>
</dbReference>
<protein>
    <recommendedName>
        <fullName evidence="2">Amine oxidase domain-containing protein</fullName>
    </recommendedName>
</protein>
<dbReference type="InterPro" id="IPR002937">
    <property type="entry name" value="Amino_oxidase"/>
</dbReference>
<dbReference type="Proteomes" id="UP001141327">
    <property type="component" value="Unassembled WGS sequence"/>
</dbReference>
<sequence length="688" mass="73047">MGKTALVIGAGIGGLHTAAEMALLGWTVTVCEKHTRPGGMQSYFDRSGVTFDTAFHVLALADPPTATNVVGRLIRHLMPVSNIAQFVAGDFSFETGPTIRTMIERIVARFPDQELAIRAYFADVDGIFARLSKVRELVLQHGLQAALSGLASDPEARALFNLSAQQLLDKHFPAGTDPNLLMLLMGLHAPLFRPALTHVDIPIPPWVNTLVYIPPGRHPPWSTSPLVHHSWSTSTLVDIPIPWSLPPLVDIPIPWSTSTLVDIHPGRHQPWSTSTLVDINPGFASFVGEAPPELSLINYVMCWKGLEQGVWILRPGHTTKDFLDEYLGYIAEHGGQVRLGSPVARVLLEPVGDIHVARGVELADGTQLRADVVVAACALPLLGGMIAEPQVVRMLPKAVTDPAAVRLSPSCDTLFVALRNGPETAALLAPLKAHSAHFRCAHGPTDAAHKAVLDEAMGAEGTDIEALLDQHPLSLYLTHTPPAPGYPVAERKTADLQVTGSIPSSGSHTFFGDRSKAPSESTQLVLHVATRPLLGVSCQRTLSLSPPAYQAWKSRRQAALLAGLERRLLGLHPAGNSPFARGILNQLAVCTDLATEHTWARYTGSPLGAMYGPANTSGPVGCVLTRPPVIPGFSRLWLAGQWGIAGSGMAGCMAGGAVVARLIEHGPAGPAAPPQVETTAGSGTSLAA</sequence>